<evidence type="ECO:0000256" key="9">
    <source>
        <dbReference type="ARBA" id="ARBA00056782"/>
    </source>
</evidence>
<dbReference type="Gene3D" id="3.90.190.20">
    <property type="entry name" value="Mur ligase, C-terminal domain"/>
    <property type="match status" value="1"/>
</dbReference>
<comment type="catalytic activity">
    <reaction evidence="8 15">
        <text>UDP-N-acetyl-alpha-D-muramoyl-L-alanyl-D-glutamate + meso-2,6-diaminopimelate + ATP = UDP-N-acetyl-alpha-D-muramoyl-L-alanyl-gamma-D-glutamyl-meso-2,6-diaminopimelate + ADP + phosphate + H(+)</text>
        <dbReference type="Rhea" id="RHEA:23676"/>
        <dbReference type="ChEBI" id="CHEBI:15378"/>
        <dbReference type="ChEBI" id="CHEBI:30616"/>
        <dbReference type="ChEBI" id="CHEBI:43474"/>
        <dbReference type="ChEBI" id="CHEBI:57791"/>
        <dbReference type="ChEBI" id="CHEBI:83900"/>
        <dbReference type="ChEBI" id="CHEBI:83905"/>
        <dbReference type="ChEBI" id="CHEBI:456216"/>
        <dbReference type="EC" id="6.3.2.13"/>
    </reaction>
</comment>
<evidence type="ECO:0000256" key="6">
    <source>
        <dbReference type="ARBA" id="ARBA00023306"/>
    </source>
</evidence>
<dbReference type="NCBIfam" id="NF001126">
    <property type="entry name" value="PRK00139.1-4"/>
    <property type="match status" value="1"/>
</dbReference>
<evidence type="ECO:0000256" key="4">
    <source>
        <dbReference type="ARBA" id="ARBA00022960"/>
    </source>
</evidence>
<evidence type="ECO:0000256" key="1">
    <source>
        <dbReference type="ARBA" id="ARBA00004752"/>
    </source>
</evidence>
<keyword evidence="7 15" id="KW-0961">Cell wall biogenesis/degradation</keyword>
<evidence type="ECO:0000256" key="7">
    <source>
        <dbReference type="ARBA" id="ARBA00023316"/>
    </source>
</evidence>
<feature type="binding site" evidence="15">
    <location>
        <position position="462"/>
    </location>
    <ligand>
        <name>meso-2,6-diaminopimelate</name>
        <dbReference type="ChEBI" id="CHEBI:57791"/>
    </ligand>
</feature>
<keyword evidence="15 20" id="KW-0436">Ligase</keyword>
<comment type="pathway">
    <text evidence="1 15 16">Cell wall biogenesis; peptidoglycan biosynthesis.</text>
</comment>
<dbReference type="GO" id="GO:0005737">
    <property type="term" value="C:cytoplasm"/>
    <property type="evidence" value="ECO:0007669"/>
    <property type="project" value="UniProtKB-SubCell"/>
</dbReference>
<dbReference type="InterPro" id="IPR000713">
    <property type="entry name" value="Mur_ligase_N"/>
</dbReference>
<proteinExistence type="inferred from homology"/>
<dbReference type="Pfam" id="PF01225">
    <property type="entry name" value="Mur_ligase"/>
    <property type="match status" value="1"/>
</dbReference>
<organism evidence="20 21">
    <name type="scientific">Ligilactobacillus saerimneri</name>
    <dbReference type="NCBI Taxonomy" id="228229"/>
    <lineage>
        <taxon>Bacteria</taxon>
        <taxon>Bacillati</taxon>
        <taxon>Bacillota</taxon>
        <taxon>Bacilli</taxon>
        <taxon>Lactobacillales</taxon>
        <taxon>Lactobacillaceae</taxon>
        <taxon>Ligilactobacillus</taxon>
    </lineage>
</organism>
<dbReference type="FunFam" id="3.90.190.20:FF:000006">
    <property type="entry name" value="UDP-N-acetylmuramoyl-L-alanyl-D-glutamate--2,6-diaminopimelate ligase"/>
    <property type="match status" value="1"/>
</dbReference>
<evidence type="ECO:0000313" key="20">
    <source>
        <dbReference type="EMBL" id="QLL78098.1"/>
    </source>
</evidence>
<comment type="subcellular location">
    <subcellularLocation>
        <location evidence="15 16">Cytoplasm</location>
    </subcellularLocation>
</comment>
<feature type="binding site" evidence="15">
    <location>
        <begin position="152"/>
        <end position="153"/>
    </location>
    <ligand>
        <name>UDP-N-acetyl-alpha-D-muramoyl-L-alanyl-D-glutamate</name>
        <dbReference type="ChEBI" id="CHEBI:83900"/>
    </ligand>
</feature>
<dbReference type="InterPro" id="IPR036615">
    <property type="entry name" value="Mur_ligase_C_dom_sf"/>
</dbReference>
<evidence type="ECO:0000256" key="15">
    <source>
        <dbReference type="HAMAP-Rule" id="MF_00208"/>
    </source>
</evidence>
<dbReference type="SUPFAM" id="SSF63418">
    <property type="entry name" value="MurE/MurF N-terminal domain"/>
    <property type="match status" value="1"/>
</dbReference>
<accession>A0A7H9EK56</accession>
<keyword evidence="15" id="KW-0963">Cytoplasm</keyword>
<feature type="binding site" evidence="15">
    <location>
        <position position="466"/>
    </location>
    <ligand>
        <name>meso-2,6-diaminopimelate</name>
        <dbReference type="ChEBI" id="CHEBI:57791"/>
    </ligand>
</feature>
<dbReference type="Gene3D" id="3.40.1390.10">
    <property type="entry name" value="MurE/MurF, N-terminal domain"/>
    <property type="match status" value="1"/>
</dbReference>
<dbReference type="NCBIfam" id="NF001124">
    <property type="entry name" value="PRK00139.1-2"/>
    <property type="match status" value="1"/>
</dbReference>
<dbReference type="SUPFAM" id="SSF53623">
    <property type="entry name" value="MurD-like peptide ligases, catalytic domain"/>
    <property type="match status" value="1"/>
</dbReference>
<keyword evidence="15" id="KW-0067">ATP-binding</keyword>
<sequence length="494" mass="54130">MLASQLINTLRFKTRPVPDFADFTVNLVTQDTREIEPGSIFVAIKGFSVDGHKFVPTAVANGAQLIVAQEPVTTTVPVIYVNDTRRALAELGDAFYGRPSHQMQIVGVTGTNGKTTVTHMVDAIFRHHGEQTGSIGTMYRRIGQKKFPTANTTPDVLTLQKTLKQMVDSQVTTVAMEVSSIALIQGRVWGVDFDTAVFTNFTQDHLDYHKTMAEYAHAKSLLFAQLGNTYGSNGRPKVAVMNIDDPMGEKFQADTAVEVLTYGIKNHRAMVRAQNVKIHERGTDFDLIVFGEKHHLTVKTVGLFNVYNLLAAFGAGYVAGISTAELIATLEVFPGVKGRLQLITSTSGVSAIVDYSHTPDGLLNALTTINDFAPRDVYCVIGCGGDRDRSKRPKMAKIAVENSDHVFFTSDNPRTEDPEAILDEVVAGVPAGYHYDRITDRRAAIQTAIHQAQAGDIVLIAGKGHEDYQIIGKTKHHFDDVEEATKALEIKEKK</sequence>
<dbReference type="RefSeq" id="WP_180848401.1">
    <property type="nucleotide sequence ID" value="NZ_CP047418.1"/>
</dbReference>
<keyword evidence="5 15" id="KW-0573">Peptidoglycan synthesis</keyword>
<dbReference type="Gene3D" id="3.40.1190.10">
    <property type="entry name" value="Mur-like, catalytic domain"/>
    <property type="match status" value="1"/>
</dbReference>
<dbReference type="Pfam" id="PF08245">
    <property type="entry name" value="Mur_ligase_M"/>
    <property type="match status" value="1"/>
</dbReference>
<evidence type="ECO:0000256" key="14">
    <source>
        <dbReference type="ARBA" id="ARBA00081560"/>
    </source>
</evidence>
<dbReference type="EMBL" id="CP047418">
    <property type="protein sequence ID" value="QLL78098.1"/>
    <property type="molecule type" value="Genomic_DNA"/>
</dbReference>
<feature type="binding site" evidence="15">
    <location>
        <begin position="411"/>
        <end position="414"/>
    </location>
    <ligand>
        <name>meso-2,6-diaminopimelate</name>
        <dbReference type="ChEBI" id="CHEBI:57791"/>
    </ligand>
</feature>
<dbReference type="UniPathway" id="UPA00219"/>
<feature type="binding site" evidence="15">
    <location>
        <position position="187"/>
    </location>
    <ligand>
        <name>UDP-N-acetyl-alpha-D-muramoyl-L-alanyl-D-glutamate</name>
        <dbReference type="ChEBI" id="CHEBI:83900"/>
    </ligand>
</feature>
<dbReference type="GO" id="GO:0008765">
    <property type="term" value="F:UDP-N-acetylmuramoylalanyl-D-glutamate-2,6-diaminopimelate ligase activity"/>
    <property type="evidence" value="ECO:0007669"/>
    <property type="project" value="UniProtKB-UniRule"/>
</dbReference>
<evidence type="ECO:0000256" key="10">
    <source>
        <dbReference type="ARBA" id="ARBA00066633"/>
    </source>
</evidence>
<dbReference type="Proteomes" id="UP000510886">
    <property type="component" value="Chromosome"/>
</dbReference>
<dbReference type="GO" id="GO:0005524">
    <property type="term" value="F:ATP binding"/>
    <property type="evidence" value="ECO:0007669"/>
    <property type="project" value="UniProtKB-UniRule"/>
</dbReference>
<feature type="domain" description="Mur ligase N-terminal catalytic" evidence="17">
    <location>
        <begin position="25"/>
        <end position="96"/>
    </location>
</feature>
<dbReference type="InterPro" id="IPR005761">
    <property type="entry name" value="UDP-N-AcMur-Glu-dNH2Pim_ligase"/>
</dbReference>
<comment type="cofactor">
    <cofactor evidence="15">
        <name>Mg(2+)</name>
        <dbReference type="ChEBI" id="CHEBI:18420"/>
    </cofactor>
</comment>
<evidence type="ECO:0000256" key="12">
    <source>
        <dbReference type="ARBA" id="ARBA00075482"/>
    </source>
</evidence>
<evidence type="ECO:0000256" key="8">
    <source>
        <dbReference type="ARBA" id="ARBA00050251"/>
    </source>
</evidence>
<feature type="binding site" evidence="15">
    <location>
        <begin position="110"/>
        <end position="116"/>
    </location>
    <ligand>
        <name>ATP</name>
        <dbReference type="ChEBI" id="CHEBI:30616"/>
    </ligand>
</feature>
<feature type="binding site" evidence="15">
    <location>
        <position position="151"/>
    </location>
    <ligand>
        <name>UDP-N-acetyl-alpha-D-muramoyl-L-alanyl-D-glutamate</name>
        <dbReference type="ChEBI" id="CHEBI:83900"/>
    </ligand>
</feature>
<dbReference type="GO" id="GO:0051301">
    <property type="term" value="P:cell division"/>
    <property type="evidence" value="ECO:0007669"/>
    <property type="project" value="UniProtKB-KW"/>
</dbReference>
<keyword evidence="15" id="KW-0460">Magnesium</keyword>
<evidence type="ECO:0000256" key="16">
    <source>
        <dbReference type="RuleBase" id="RU004135"/>
    </source>
</evidence>
<feature type="binding site" evidence="15">
    <location>
        <position position="185"/>
    </location>
    <ligand>
        <name>UDP-N-acetyl-alpha-D-muramoyl-L-alanyl-D-glutamate</name>
        <dbReference type="ChEBI" id="CHEBI:83900"/>
    </ligand>
</feature>
<dbReference type="PANTHER" id="PTHR23135">
    <property type="entry name" value="MUR LIGASE FAMILY MEMBER"/>
    <property type="match status" value="1"/>
</dbReference>
<keyword evidence="6 15" id="KW-0131">Cell cycle</keyword>
<evidence type="ECO:0000256" key="5">
    <source>
        <dbReference type="ARBA" id="ARBA00022984"/>
    </source>
</evidence>
<dbReference type="GO" id="GO:0009252">
    <property type="term" value="P:peptidoglycan biosynthetic process"/>
    <property type="evidence" value="ECO:0007669"/>
    <property type="project" value="UniProtKB-UniRule"/>
</dbReference>
<gene>
    <name evidence="15" type="primary">murE</name>
    <name evidence="20" type="ORF">GTO87_05465</name>
</gene>
<dbReference type="GO" id="GO:0000287">
    <property type="term" value="F:magnesium ion binding"/>
    <property type="evidence" value="ECO:0007669"/>
    <property type="project" value="UniProtKB-UniRule"/>
</dbReference>
<dbReference type="InterPro" id="IPR035911">
    <property type="entry name" value="MurE/MurF_N"/>
</dbReference>
<feature type="binding site" evidence="15">
    <location>
        <position position="387"/>
    </location>
    <ligand>
        <name>meso-2,6-diaminopimelate</name>
        <dbReference type="ChEBI" id="CHEBI:57791"/>
    </ligand>
</feature>
<evidence type="ECO:0000256" key="2">
    <source>
        <dbReference type="ARBA" id="ARBA00005898"/>
    </source>
</evidence>
<dbReference type="GO" id="GO:0008360">
    <property type="term" value="P:regulation of cell shape"/>
    <property type="evidence" value="ECO:0007669"/>
    <property type="project" value="UniProtKB-KW"/>
</dbReference>
<keyword evidence="15" id="KW-0547">Nucleotide-binding</keyword>
<comment type="function">
    <text evidence="9 15">Catalyzes the addition of meso-diaminopimelic acid to the nucleotide precursor UDP-N-acetylmuramoyl-L-alanyl-D-glutamate (UMAG) in the biosynthesis of bacterial cell-wall peptidoglycan.</text>
</comment>
<name>A0A7H9EK56_9LACO</name>
<feature type="binding site" evidence="15">
    <location>
        <position position="179"/>
    </location>
    <ligand>
        <name>UDP-N-acetyl-alpha-D-muramoyl-L-alanyl-D-glutamate</name>
        <dbReference type="ChEBI" id="CHEBI:83900"/>
    </ligand>
</feature>
<evidence type="ECO:0000259" key="17">
    <source>
        <dbReference type="Pfam" id="PF01225"/>
    </source>
</evidence>
<feature type="domain" description="Mur ligase central" evidence="19">
    <location>
        <begin position="108"/>
        <end position="315"/>
    </location>
</feature>
<evidence type="ECO:0000313" key="21">
    <source>
        <dbReference type="Proteomes" id="UP000510886"/>
    </source>
</evidence>
<dbReference type="SUPFAM" id="SSF53244">
    <property type="entry name" value="MurD-like peptide ligases, peptide-binding domain"/>
    <property type="match status" value="1"/>
</dbReference>
<dbReference type="InterPro" id="IPR013221">
    <property type="entry name" value="Mur_ligase_cen"/>
</dbReference>
<feature type="domain" description="Mur ligase C-terminal" evidence="18">
    <location>
        <begin position="338"/>
        <end position="464"/>
    </location>
</feature>
<dbReference type="GO" id="GO:0071555">
    <property type="term" value="P:cell wall organization"/>
    <property type="evidence" value="ECO:0007669"/>
    <property type="project" value="UniProtKB-KW"/>
</dbReference>
<feature type="binding site" evidence="15">
    <location>
        <position position="32"/>
    </location>
    <ligand>
        <name>UDP-N-acetyl-alpha-D-muramoyl-L-alanyl-D-glutamate</name>
        <dbReference type="ChEBI" id="CHEBI:83900"/>
    </ligand>
</feature>
<feature type="modified residue" description="N6-carboxylysine" evidence="15">
    <location>
        <position position="219"/>
    </location>
</feature>
<evidence type="ECO:0000256" key="11">
    <source>
        <dbReference type="ARBA" id="ARBA00072883"/>
    </source>
</evidence>
<evidence type="ECO:0000256" key="3">
    <source>
        <dbReference type="ARBA" id="ARBA00022618"/>
    </source>
</evidence>
<feature type="short sequence motif" description="Meso-diaminopimelate recognition motif" evidence="15">
    <location>
        <begin position="411"/>
        <end position="414"/>
    </location>
</feature>
<protein>
    <recommendedName>
        <fullName evidence="11 15">UDP-N-acetylmuramoyl-L-alanyl-D-glutamate--2,6-diaminopimelate ligase</fullName>
        <ecNumber evidence="10 15">6.3.2.13</ecNumber>
    </recommendedName>
    <alternativeName>
        <fullName evidence="12 15">Meso-A2pm-adding enzyme</fullName>
    </alternativeName>
    <alternativeName>
        <fullName evidence="13 15">Meso-diaminopimelate-adding enzyme</fullName>
    </alternativeName>
    <alternativeName>
        <fullName evidence="14 15">UDP-MurNAc-L-Ala-D-Glu:meso-diaminopimelate ligase</fullName>
    </alternativeName>
    <alternativeName>
        <fullName evidence="15">UDP-MurNAc-tripeptide synthetase</fullName>
    </alternativeName>
    <alternativeName>
        <fullName evidence="15">UDP-N-acetylmuramyl-tripeptide synthetase</fullName>
    </alternativeName>
</protein>
<dbReference type="NCBIfam" id="TIGR01085">
    <property type="entry name" value="murE"/>
    <property type="match status" value="1"/>
</dbReference>
<dbReference type="PANTHER" id="PTHR23135:SF4">
    <property type="entry name" value="UDP-N-ACETYLMURAMOYL-L-ALANYL-D-GLUTAMATE--2,6-DIAMINOPIMELATE LIGASE MURE HOMOLOG, CHLOROPLASTIC"/>
    <property type="match status" value="1"/>
</dbReference>
<comment type="PTM">
    <text evidence="15">Carboxylation is probably crucial for Mg(2+) binding and, consequently, for the gamma-phosphate positioning of ATP.</text>
</comment>
<dbReference type="InterPro" id="IPR004101">
    <property type="entry name" value="Mur_ligase_C"/>
</dbReference>
<keyword evidence="4 15" id="KW-0133">Cell shape</keyword>
<comment type="caution">
    <text evidence="15">Lacks conserved residue(s) required for the propagation of feature annotation.</text>
</comment>
<evidence type="ECO:0000259" key="19">
    <source>
        <dbReference type="Pfam" id="PF08245"/>
    </source>
</evidence>
<keyword evidence="3 15" id="KW-0132">Cell division</keyword>
<dbReference type="AlphaFoldDB" id="A0A7H9EK56"/>
<evidence type="ECO:0000259" key="18">
    <source>
        <dbReference type="Pfam" id="PF02875"/>
    </source>
</evidence>
<dbReference type="EC" id="6.3.2.13" evidence="10 15"/>
<dbReference type="InterPro" id="IPR036565">
    <property type="entry name" value="Mur-like_cat_sf"/>
</dbReference>
<reference evidence="20 21" key="1">
    <citation type="submission" date="2020-01" db="EMBL/GenBank/DDBJ databases">
        <title>Complete and circular genome sequences of six lactobacillus isolates from horses.</title>
        <authorList>
            <person name="Hassan H.M."/>
        </authorList>
    </citation>
    <scope>NUCLEOTIDE SEQUENCE [LARGE SCALE GENOMIC DNA]</scope>
    <source>
        <strain evidence="20 21">1A</strain>
    </source>
</reference>
<comment type="similarity">
    <text evidence="2 15">Belongs to the MurCDEF family. MurE subfamily.</text>
</comment>
<evidence type="ECO:0000256" key="13">
    <source>
        <dbReference type="ARBA" id="ARBA00076158"/>
    </source>
</evidence>
<dbReference type="HAMAP" id="MF_00208">
    <property type="entry name" value="MurE"/>
    <property type="match status" value="1"/>
</dbReference>
<dbReference type="Pfam" id="PF02875">
    <property type="entry name" value="Mur_ligase_C"/>
    <property type="match status" value="1"/>
</dbReference>
<dbReference type="KEGG" id="lsw:GTO87_05465"/>